<feature type="transmembrane region" description="Helical" evidence="2">
    <location>
        <begin position="539"/>
        <end position="561"/>
    </location>
</feature>
<protein>
    <submittedName>
        <fullName evidence="3">Uncharacterized protein</fullName>
    </submittedName>
</protein>
<proteinExistence type="predicted"/>
<keyword evidence="2" id="KW-0812">Transmembrane</keyword>
<feature type="transmembrane region" description="Helical" evidence="2">
    <location>
        <begin position="103"/>
        <end position="123"/>
    </location>
</feature>
<evidence type="ECO:0000313" key="3">
    <source>
        <dbReference type="EMBL" id="KAF2716923.1"/>
    </source>
</evidence>
<evidence type="ECO:0000256" key="1">
    <source>
        <dbReference type="SAM" id="MobiDB-lite"/>
    </source>
</evidence>
<comment type="caution">
    <text evidence="3">The sequence shown here is derived from an EMBL/GenBank/DDBJ whole genome shotgun (WGS) entry which is preliminary data.</text>
</comment>
<dbReference type="EMBL" id="MU003857">
    <property type="protein sequence ID" value="KAF2716923.1"/>
    <property type="molecule type" value="Genomic_DNA"/>
</dbReference>
<organism evidence="3 4">
    <name type="scientific">Polychaeton citri CBS 116435</name>
    <dbReference type="NCBI Taxonomy" id="1314669"/>
    <lineage>
        <taxon>Eukaryota</taxon>
        <taxon>Fungi</taxon>
        <taxon>Dikarya</taxon>
        <taxon>Ascomycota</taxon>
        <taxon>Pezizomycotina</taxon>
        <taxon>Dothideomycetes</taxon>
        <taxon>Dothideomycetidae</taxon>
        <taxon>Capnodiales</taxon>
        <taxon>Capnodiaceae</taxon>
        <taxon>Polychaeton</taxon>
    </lineage>
</organism>
<feature type="region of interest" description="Disordered" evidence="1">
    <location>
        <begin position="636"/>
        <end position="668"/>
    </location>
</feature>
<keyword evidence="2" id="KW-1133">Transmembrane helix</keyword>
<feature type="transmembrane region" description="Helical" evidence="2">
    <location>
        <begin position="27"/>
        <end position="50"/>
    </location>
</feature>
<reference evidence="3" key="1">
    <citation type="journal article" date="2020" name="Stud. Mycol.">
        <title>101 Dothideomycetes genomes: a test case for predicting lifestyles and emergence of pathogens.</title>
        <authorList>
            <person name="Haridas S."/>
            <person name="Albert R."/>
            <person name="Binder M."/>
            <person name="Bloem J."/>
            <person name="Labutti K."/>
            <person name="Salamov A."/>
            <person name="Andreopoulos B."/>
            <person name="Baker S."/>
            <person name="Barry K."/>
            <person name="Bills G."/>
            <person name="Bluhm B."/>
            <person name="Cannon C."/>
            <person name="Castanera R."/>
            <person name="Culley D."/>
            <person name="Daum C."/>
            <person name="Ezra D."/>
            <person name="Gonzalez J."/>
            <person name="Henrissat B."/>
            <person name="Kuo A."/>
            <person name="Liang C."/>
            <person name="Lipzen A."/>
            <person name="Lutzoni F."/>
            <person name="Magnuson J."/>
            <person name="Mondo S."/>
            <person name="Nolan M."/>
            <person name="Ohm R."/>
            <person name="Pangilinan J."/>
            <person name="Park H.-J."/>
            <person name="Ramirez L."/>
            <person name="Alfaro M."/>
            <person name="Sun H."/>
            <person name="Tritt A."/>
            <person name="Yoshinaga Y."/>
            <person name="Zwiers L.-H."/>
            <person name="Turgeon B."/>
            <person name="Goodwin S."/>
            <person name="Spatafora J."/>
            <person name="Crous P."/>
            <person name="Grigoriev I."/>
        </authorList>
    </citation>
    <scope>NUCLEOTIDE SEQUENCE</scope>
    <source>
        <strain evidence="3">CBS 116435</strain>
    </source>
</reference>
<evidence type="ECO:0000313" key="4">
    <source>
        <dbReference type="Proteomes" id="UP000799441"/>
    </source>
</evidence>
<dbReference type="AlphaFoldDB" id="A0A9P4UKL7"/>
<keyword evidence="2" id="KW-0472">Membrane</keyword>
<dbReference type="OrthoDB" id="3540210at2759"/>
<dbReference type="Proteomes" id="UP000799441">
    <property type="component" value="Unassembled WGS sequence"/>
</dbReference>
<name>A0A9P4UKL7_9PEZI</name>
<feature type="non-terminal residue" evidence="3">
    <location>
        <position position="1"/>
    </location>
</feature>
<feature type="compositionally biased region" description="Basic and acidic residues" evidence="1">
    <location>
        <begin position="659"/>
        <end position="668"/>
    </location>
</feature>
<sequence length="668" mass="73705">TGFWIDHSRNPVLGATITLEAKYGTQLVSAAAIVVQIIGAALWTILAFALHHHFASPDLRDEYDAQVQVMLRNTGAADWAVWNILGLGLTWRGHKQRVLKKSIGIAAIPALVWVCFIVAGIFVGQIASNSYDVTTVLMKPGVCGYVDYDGTQSSLNGFLKVQKNISTVARNYARSCYDRGGMSAISCSVYPRAALEYNVLPNQPCPVPSGGACFGGDNTAVTLQTKALSSHDDFGTNAPKDDRMTLEYKATCAPLDYDFVDSITVENRTDVGNNVTVLVKEFHVGNLTTVDDTTNYPFSYAPAVRQLGTTNLYQLNSYFSASPHSSGSFKPNAPFNQAEGDLTFLFLTPNNVLFTEPVSDPMFATFDEPNDQLYGYAKYIPKRDVYVMACTEQYQICKPGQQDCTGWSGAMPLQNLTYWQQHLGLNPAQNATYFQFASFAYDSNIFYVTSGIADSLYATDYLATDAGSQPVPDNQWEKEAEGWFQTVLARMQYLDTVFANIPLSIVNANQIHVVPPPTKELQAKCGQQRIATPPQYQSYNFFALVFIAFFGIVVPGAAIALKGIHNRIPGLNPKGFRYVSYQAEGLMQLHRMALEGAGYKGWKETTEEVPRTELAEERLPQAMLYCDEGEEKPSVRYPRALANRTAESDDGSHSGDVIKWSEDDSQKT</sequence>
<evidence type="ECO:0000256" key="2">
    <source>
        <dbReference type="SAM" id="Phobius"/>
    </source>
</evidence>
<gene>
    <name evidence="3" type="ORF">K431DRAFT_234249</name>
</gene>
<keyword evidence="4" id="KW-1185">Reference proteome</keyword>
<accession>A0A9P4UKL7</accession>